<sequence length="1079" mass="119320">MKRIRVMSSILLFIVILLGVNYTNLLSADANDLVVHYHRYDGSYDEWSVWLWQDGIQGIEVDFTGEDEYGKFVTVDLVANNFNLGMDIGIIVAQIPDGGGAWIKDIDMDRYLDISSPNLSGEVHAYVLQGVEFISYVATDEVGCDRDNLDPFLCAQELSTGILDAYFDTSLDVNFLATDSIDAADITILENDVPVGFTGFISGTTGTLALDTTVNVSNTYMMEVQYGDTVVQQVIRIDAAFESSLFADAYHYDGWLGFDYSATGTTFRVWAPLSSAAEVNLYEEGHPLSMRSDGANDPYDTIPMEYIGEGVWEASVDGDLNGVYYTYNVVNSGSKVIDIQDPYGVTFGLNGQRAMVLDLDSTDPEGWDTDSGVDGFTNPNEAIIYELHVRDLTSDGGWNGPDEYAGLYMGFTVAGTSYTNSNTGVSVSTGLDHLIELGITHVHLLPTYDQDWNDERDFQFNWGYNPQNYNSPEGGYSTDPYDGAVRVNEYKQMVMALHSNGINVINDVVYNHTGPGASYSFNRIVPNYFYRFNSDGSFSNGTGVGNETATERYMVDKFIVDSVTYWAEEYHIDGFRFDLMAVHDYHNMNNVANAVEAIDPDIFVYGEPWGGGAIAIDYSLQAGKQNLYRMPLIAAFNDQIRNAIKGSPDGDDPGYISTGTGITDIMRGIEGSINWGFPNSAQSVNYVSAHDNLTLIDKLLKTKGLDSNTYYLNVPLDVDYEARLANSIVMFSQGTPFLHAGVDFLRTKYGDHNSYSASDSVNQLDWSRKAKYVDSFEYYKGIIEIRKEYDSFKMVDKADIEANLDFLNPPGFGMIGYRLTKNGEDILVYHNGGAYDNDITLPAGAWKLLSDRDEAGLDGLGTYATRYPIYEAETLVFVRGDEADVIESPRLQPIITNRFGITYEGQSYTINSTTDIYAYSINGGAFVPNNTHLSSVDIEGLTPGTYDIRIQDMYGSESEPFTITVLENDPITCDEGYHLEGDDCVLDVLTCDEGYHQEGTECVLTPLTCDEGYHQEGTECVSDVLTCEEGYVISGTECVKIDDKPVDSGCFSRAIIPSSVIIITSLSGAIGLYLLRKKQ</sequence>
<evidence type="ECO:0000256" key="2">
    <source>
        <dbReference type="ARBA" id="ARBA00022729"/>
    </source>
</evidence>
<evidence type="ECO:0000313" key="12">
    <source>
        <dbReference type="EMBL" id="QMS84227.1"/>
    </source>
</evidence>
<proteinExistence type="inferred from homology"/>
<evidence type="ECO:0000256" key="9">
    <source>
        <dbReference type="ARBA" id="ARBA00031076"/>
    </source>
</evidence>
<dbReference type="Gene3D" id="2.60.40.1110">
    <property type="match status" value="1"/>
</dbReference>
<dbReference type="EC" id="3.2.1.41" evidence="7"/>
<dbReference type="SUPFAM" id="SSF49452">
    <property type="entry name" value="Starch-binding domain-like"/>
    <property type="match status" value="1"/>
</dbReference>
<keyword evidence="4" id="KW-0106">Calcium</keyword>
<dbReference type="InterPro" id="IPR005323">
    <property type="entry name" value="CBM41_pullulanase"/>
</dbReference>
<protein>
    <recommendedName>
        <fullName evidence="7">pullulanase</fullName>
        <ecNumber evidence="7">3.2.1.41</ecNumber>
    </recommendedName>
    <alternativeName>
        <fullName evidence="8">Alpha-dextrin endo-1,6-alpha-glucosidase</fullName>
    </alternativeName>
    <alternativeName>
        <fullName evidence="9">Pullulan 6-glucanohydrolase</fullName>
    </alternativeName>
</protein>
<dbReference type="Gene3D" id="2.60.40.10">
    <property type="entry name" value="Immunoglobulins"/>
    <property type="match status" value="1"/>
</dbReference>
<evidence type="ECO:0000259" key="11">
    <source>
        <dbReference type="SMART" id="SM00642"/>
    </source>
</evidence>
<organism evidence="12 13">
    <name type="scientific">Candidatus Xianfuyuplasma coldseepsis</name>
    <dbReference type="NCBI Taxonomy" id="2782163"/>
    <lineage>
        <taxon>Bacteria</taxon>
        <taxon>Bacillati</taxon>
        <taxon>Mycoplasmatota</taxon>
        <taxon>Mollicutes</taxon>
        <taxon>Candidatus Izemoplasmatales</taxon>
        <taxon>Candidatus Izemoplasmataceae</taxon>
        <taxon>Candidatus Xianfuyuplasma</taxon>
    </lineage>
</organism>
<dbReference type="Gene3D" id="3.20.20.80">
    <property type="entry name" value="Glycosidases"/>
    <property type="match status" value="1"/>
</dbReference>
<dbReference type="AlphaFoldDB" id="A0A7L7KNL7"/>
<dbReference type="InterPro" id="IPR013784">
    <property type="entry name" value="Carb-bd-like_fold"/>
</dbReference>
<evidence type="ECO:0000256" key="4">
    <source>
        <dbReference type="ARBA" id="ARBA00022837"/>
    </source>
</evidence>
<evidence type="ECO:0000256" key="6">
    <source>
        <dbReference type="ARBA" id="ARBA00023965"/>
    </source>
</evidence>
<dbReference type="CDD" id="cd10315">
    <property type="entry name" value="CBM41_pullulanase"/>
    <property type="match status" value="1"/>
</dbReference>
<dbReference type="GO" id="GO:0030246">
    <property type="term" value="F:carbohydrate binding"/>
    <property type="evidence" value="ECO:0007669"/>
    <property type="project" value="InterPro"/>
</dbReference>
<dbReference type="GO" id="GO:0051060">
    <property type="term" value="F:pullulanase activity"/>
    <property type="evidence" value="ECO:0007669"/>
    <property type="project" value="UniProtKB-EC"/>
</dbReference>
<dbReference type="SUPFAM" id="SSF51445">
    <property type="entry name" value="(Trans)glycosidases"/>
    <property type="match status" value="1"/>
</dbReference>
<dbReference type="CDD" id="cd11341">
    <property type="entry name" value="AmyAc_Pullulanase_LD-like"/>
    <property type="match status" value="1"/>
</dbReference>
<dbReference type="SUPFAM" id="SSF81296">
    <property type="entry name" value="E set domains"/>
    <property type="match status" value="1"/>
</dbReference>
<dbReference type="InterPro" id="IPR017853">
    <property type="entry name" value="GH"/>
</dbReference>
<name>A0A7L7KNL7_9MOLU</name>
<dbReference type="InterPro" id="IPR013780">
    <property type="entry name" value="Glyco_hydro_b"/>
</dbReference>
<keyword evidence="13" id="KW-1185">Reference proteome</keyword>
<dbReference type="InterPro" id="IPR011840">
    <property type="entry name" value="PulA_typeI"/>
</dbReference>
<evidence type="ECO:0000313" key="13">
    <source>
        <dbReference type="Proteomes" id="UP000514720"/>
    </source>
</evidence>
<reference evidence="12 13" key="1">
    <citation type="submission" date="2020-02" db="EMBL/GenBank/DDBJ databases">
        <authorList>
            <person name="Zheng R.K."/>
            <person name="Sun C.M."/>
        </authorList>
    </citation>
    <scope>NUCLEOTIDE SEQUENCE [LARGE SCALE GENOMIC DNA]</scope>
    <source>
        <strain evidence="13">zrk13</strain>
    </source>
</reference>
<dbReference type="KEGG" id="xcl:G4Z02_00210"/>
<dbReference type="Pfam" id="PF02922">
    <property type="entry name" value="CBM_48"/>
    <property type="match status" value="1"/>
</dbReference>
<keyword evidence="10" id="KW-0472">Membrane</keyword>
<dbReference type="SMART" id="SM00642">
    <property type="entry name" value="Aamy"/>
    <property type="match status" value="1"/>
</dbReference>
<keyword evidence="5 12" id="KW-0326">Glycosidase</keyword>
<evidence type="ECO:0000256" key="7">
    <source>
        <dbReference type="ARBA" id="ARBA00024062"/>
    </source>
</evidence>
<evidence type="ECO:0000256" key="1">
    <source>
        <dbReference type="ARBA" id="ARBA00008061"/>
    </source>
</evidence>
<keyword evidence="10" id="KW-1133">Transmembrane helix</keyword>
<dbReference type="Proteomes" id="UP000514720">
    <property type="component" value="Chromosome"/>
</dbReference>
<keyword evidence="3 12" id="KW-0378">Hydrolase</keyword>
<dbReference type="Pfam" id="PF00128">
    <property type="entry name" value="Alpha-amylase"/>
    <property type="match status" value="1"/>
</dbReference>
<accession>A0A7L7KNL7</accession>
<evidence type="ECO:0000256" key="5">
    <source>
        <dbReference type="ARBA" id="ARBA00023295"/>
    </source>
</evidence>
<evidence type="ECO:0000256" key="10">
    <source>
        <dbReference type="SAM" id="Phobius"/>
    </source>
</evidence>
<feature type="domain" description="Glycosyl hydrolase family 13 catalytic" evidence="11">
    <location>
        <begin position="412"/>
        <end position="786"/>
    </location>
</feature>
<feature type="transmembrane region" description="Helical" evidence="10">
    <location>
        <begin position="1054"/>
        <end position="1075"/>
    </location>
</feature>
<dbReference type="InterPro" id="IPR004193">
    <property type="entry name" value="Glyco_hydro_13_N"/>
</dbReference>
<keyword evidence="2" id="KW-0732">Signal</keyword>
<dbReference type="RefSeq" id="WP_258877840.1">
    <property type="nucleotide sequence ID" value="NZ_CP048914.1"/>
</dbReference>
<dbReference type="Gene3D" id="2.60.40.1180">
    <property type="entry name" value="Golgi alpha-mannosidase II"/>
    <property type="match status" value="1"/>
</dbReference>
<dbReference type="CDD" id="cd02860">
    <property type="entry name" value="E_set_Pullulanase"/>
    <property type="match status" value="1"/>
</dbReference>
<dbReference type="InterPro" id="IPR013783">
    <property type="entry name" value="Ig-like_fold"/>
</dbReference>
<dbReference type="NCBIfam" id="TIGR02104">
    <property type="entry name" value="pulA_typeI"/>
    <property type="match status" value="1"/>
</dbReference>
<evidence type="ECO:0000256" key="3">
    <source>
        <dbReference type="ARBA" id="ARBA00022801"/>
    </source>
</evidence>
<dbReference type="PANTHER" id="PTHR43002">
    <property type="entry name" value="GLYCOGEN DEBRANCHING ENZYME"/>
    <property type="match status" value="1"/>
</dbReference>
<dbReference type="Pfam" id="PF03714">
    <property type="entry name" value="PUD"/>
    <property type="match status" value="1"/>
</dbReference>
<comment type="similarity">
    <text evidence="1">Belongs to the glycosyl hydrolase 13 family.</text>
</comment>
<dbReference type="InterPro" id="IPR009030">
    <property type="entry name" value="Growth_fac_rcpt_cys_sf"/>
</dbReference>
<comment type="catalytic activity">
    <reaction evidence="6">
        <text>Hydrolysis of (1-&gt;6)-alpha-D-glucosidic linkages in pullulan, amylopectin and glycogen, and in the alpha- and beta-limit dextrins of amylopectin and glycogen.</text>
        <dbReference type="EC" id="3.2.1.41"/>
    </reaction>
</comment>
<dbReference type="SUPFAM" id="SSF57184">
    <property type="entry name" value="Growth factor receptor domain"/>
    <property type="match status" value="1"/>
</dbReference>
<keyword evidence="10" id="KW-0812">Transmembrane</keyword>
<dbReference type="GO" id="GO:0005975">
    <property type="term" value="P:carbohydrate metabolic process"/>
    <property type="evidence" value="ECO:0007669"/>
    <property type="project" value="InterPro"/>
</dbReference>
<gene>
    <name evidence="12" type="primary">pulA</name>
    <name evidence="12" type="ORF">G4Z02_00210</name>
</gene>
<dbReference type="InterPro" id="IPR006047">
    <property type="entry name" value="GH13_cat_dom"/>
</dbReference>
<dbReference type="InterPro" id="IPR014756">
    <property type="entry name" value="Ig_E-set"/>
</dbReference>
<evidence type="ECO:0000256" key="8">
    <source>
        <dbReference type="ARBA" id="ARBA00029618"/>
    </source>
</evidence>
<dbReference type="EMBL" id="CP048914">
    <property type="protein sequence ID" value="QMS84227.1"/>
    <property type="molecule type" value="Genomic_DNA"/>
</dbReference>